<dbReference type="Proteomes" id="UP000696413">
    <property type="component" value="Unassembled WGS sequence"/>
</dbReference>
<keyword evidence="3" id="KW-1185">Reference proteome</keyword>
<dbReference type="PANTHER" id="PTHR40260:SF2">
    <property type="entry name" value="BLR8190 PROTEIN"/>
    <property type="match status" value="1"/>
</dbReference>
<accession>A0ABS6HY33</accession>
<dbReference type="EMBL" id="JAHBOM010000036">
    <property type="protein sequence ID" value="MBU8827133.1"/>
    <property type="molecule type" value="Genomic_DNA"/>
</dbReference>
<evidence type="ECO:0000313" key="2">
    <source>
        <dbReference type="EMBL" id="MBU8827133.1"/>
    </source>
</evidence>
<organism evidence="2 3">
    <name type="scientific">Mycolicibacterium goodii</name>
    <name type="common">Mycobacterium goodii</name>
    <dbReference type="NCBI Taxonomy" id="134601"/>
    <lineage>
        <taxon>Bacteria</taxon>
        <taxon>Bacillati</taxon>
        <taxon>Actinomycetota</taxon>
        <taxon>Actinomycetes</taxon>
        <taxon>Mycobacteriales</taxon>
        <taxon>Mycobacteriaceae</taxon>
        <taxon>Mycolicibacterium</taxon>
    </lineage>
</organism>
<evidence type="ECO:0000313" key="3">
    <source>
        <dbReference type="Proteomes" id="UP000696413"/>
    </source>
</evidence>
<dbReference type="Pfam" id="PF07110">
    <property type="entry name" value="EthD"/>
    <property type="match status" value="1"/>
</dbReference>
<evidence type="ECO:0000259" key="1">
    <source>
        <dbReference type="Pfam" id="PF07110"/>
    </source>
</evidence>
<comment type="caution">
    <text evidence="2">The sequence shown here is derived from an EMBL/GenBank/DDBJ whole genome shotgun (WGS) entry which is preliminary data.</text>
</comment>
<dbReference type="NCBIfam" id="TIGR02118">
    <property type="entry name" value="EthD family reductase"/>
    <property type="match status" value="1"/>
</dbReference>
<dbReference type="Gene3D" id="3.30.70.100">
    <property type="match status" value="1"/>
</dbReference>
<dbReference type="PANTHER" id="PTHR40260">
    <property type="entry name" value="BLR8190 PROTEIN"/>
    <property type="match status" value="1"/>
</dbReference>
<dbReference type="RefSeq" id="WP_073681409.1">
    <property type="nucleotide sequence ID" value="NZ_JAHBOL010000001.1"/>
</dbReference>
<name>A0ABS6HY33_MYCGD</name>
<protein>
    <submittedName>
        <fullName evidence="2">EthD domain-containing protein</fullName>
    </submittedName>
</protein>
<dbReference type="InterPro" id="IPR011008">
    <property type="entry name" value="Dimeric_a/b-barrel"/>
</dbReference>
<dbReference type="InterPro" id="IPR009799">
    <property type="entry name" value="EthD_dom"/>
</dbReference>
<reference evidence="2 3" key="1">
    <citation type="submission" date="2021-05" db="EMBL/GenBank/DDBJ databases">
        <title>Draft Genome Sequences of Clinical Respiratory Isolates of Mycobacterium goodii Recovered in Ireland.</title>
        <authorList>
            <person name="Flanagan P.R."/>
            <person name="Mok S."/>
            <person name="Roycroft E."/>
            <person name="Rogers T.R."/>
            <person name="Fitzgibbon M."/>
        </authorList>
    </citation>
    <scope>NUCLEOTIDE SEQUENCE [LARGE SCALE GENOMIC DNA]</scope>
    <source>
        <strain evidence="2 3">14IE55</strain>
    </source>
</reference>
<proteinExistence type="predicted"/>
<feature type="domain" description="EthD" evidence="1">
    <location>
        <begin position="18"/>
        <end position="90"/>
    </location>
</feature>
<dbReference type="SUPFAM" id="SSF54909">
    <property type="entry name" value="Dimeric alpha+beta barrel"/>
    <property type="match status" value="1"/>
</dbReference>
<gene>
    <name evidence="2" type="ORF">KL859_30195</name>
</gene>
<sequence length="108" mass="12100">MTMMLVHYVGNNHSRFDRDYYVAHHLPLVERTWGPYGLRSAEAYFAEDIGDADGIVAICLCHFEDRDAMVRALSAPETAAVMDDVAQFTDITPMRTVMARGGKTRTTS</sequence>